<protein>
    <submittedName>
        <fullName evidence="1">Uncharacterized protein</fullName>
    </submittedName>
</protein>
<dbReference type="AlphaFoldDB" id="A0A1F8EAZ9"/>
<gene>
    <name evidence="1" type="ORF">A2735_01410</name>
</gene>
<name>A0A1F8EAZ9_9BACT</name>
<reference evidence="1 2" key="1">
    <citation type="journal article" date="2016" name="Nat. Commun.">
        <title>Thousands of microbial genomes shed light on interconnected biogeochemical processes in an aquifer system.</title>
        <authorList>
            <person name="Anantharaman K."/>
            <person name="Brown C.T."/>
            <person name="Hug L.A."/>
            <person name="Sharon I."/>
            <person name="Castelle C.J."/>
            <person name="Probst A.J."/>
            <person name="Thomas B.C."/>
            <person name="Singh A."/>
            <person name="Wilkins M.J."/>
            <person name="Karaoz U."/>
            <person name="Brodie E.L."/>
            <person name="Williams K.H."/>
            <person name="Hubbard S.S."/>
            <person name="Banfield J.F."/>
        </authorList>
    </citation>
    <scope>NUCLEOTIDE SEQUENCE [LARGE SCALE GENOMIC DNA]</scope>
</reference>
<comment type="caution">
    <text evidence="1">The sequence shown here is derived from an EMBL/GenBank/DDBJ whole genome shotgun (WGS) entry which is preliminary data.</text>
</comment>
<dbReference type="EMBL" id="MGJA01000008">
    <property type="protein sequence ID" value="OGM97797.1"/>
    <property type="molecule type" value="Genomic_DNA"/>
</dbReference>
<evidence type="ECO:0000313" key="1">
    <source>
        <dbReference type="EMBL" id="OGM97797.1"/>
    </source>
</evidence>
<dbReference type="Proteomes" id="UP000178520">
    <property type="component" value="Unassembled WGS sequence"/>
</dbReference>
<proteinExistence type="predicted"/>
<accession>A0A1F8EAZ9</accession>
<evidence type="ECO:0000313" key="2">
    <source>
        <dbReference type="Proteomes" id="UP000178520"/>
    </source>
</evidence>
<dbReference type="STRING" id="1802660.A2735_01410"/>
<sequence>MPTIEDLLNILKFKRMIGRDGYEGSCFGVTDASRLRPAFQDPISEKHEHRCISCEDNEHNCTGIAKVYSIIMRENRDYITPQMVPETTYREVPCGCRRCHPPVVQPSEVDDESNPPF</sequence>
<organism evidence="1 2">
    <name type="scientific">Candidatus Yanofskybacteria bacterium RIFCSPHIGHO2_01_FULL_41_21</name>
    <dbReference type="NCBI Taxonomy" id="1802660"/>
    <lineage>
        <taxon>Bacteria</taxon>
        <taxon>Candidatus Yanofskyibacteriota</taxon>
    </lineage>
</organism>